<dbReference type="Proteomes" id="UP001057402">
    <property type="component" value="Chromosome 1"/>
</dbReference>
<reference evidence="2" key="1">
    <citation type="journal article" date="2023" name="Front. Plant Sci.">
        <title>Chromosomal-level genome assembly of Melastoma candidum provides insights into trichome evolution.</title>
        <authorList>
            <person name="Zhong Y."/>
            <person name="Wu W."/>
            <person name="Sun C."/>
            <person name="Zou P."/>
            <person name="Liu Y."/>
            <person name="Dai S."/>
            <person name="Zhou R."/>
        </authorList>
    </citation>
    <scope>NUCLEOTIDE SEQUENCE [LARGE SCALE GENOMIC DNA]</scope>
</reference>
<organism evidence="1 2">
    <name type="scientific">Melastoma candidum</name>
    <dbReference type="NCBI Taxonomy" id="119954"/>
    <lineage>
        <taxon>Eukaryota</taxon>
        <taxon>Viridiplantae</taxon>
        <taxon>Streptophyta</taxon>
        <taxon>Embryophyta</taxon>
        <taxon>Tracheophyta</taxon>
        <taxon>Spermatophyta</taxon>
        <taxon>Magnoliopsida</taxon>
        <taxon>eudicotyledons</taxon>
        <taxon>Gunneridae</taxon>
        <taxon>Pentapetalae</taxon>
        <taxon>rosids</taxon>
        <taxon>malvids</taxon>
        <taxon>Myrtales</taxon>
        <taxon>Melastomataceae</taxon>
        <taxon>Melastomatoideae</taxon>
        <taxon>Melastomateae</taxon>
        <taxon>Melastoma</taxon>
    </lineage>
</organism>
<sequence>MVELSLTSPCKWGSCFCVSGGSVLYMQDQYMNHIINETGASVSLTGRGSEGQQQLHLLLSSTNLKSLENAKHLAEHLLDAISVEFDVSRMSSAKVYAAVPPP</sequence>
<dbReference type="EMBL" id="CM042880">
    <property type="protein sequence ID" value="KAI4387824.1"/>
    <property type="molecule type" value="Genomic_DNA"/>
</dbReference>
<keyword evidence="2" id="KW-1185">Reference proteome</keyword>
<evidence type="ECO:0000313" key="2">
    <source>
        <dbReference type="Proteomes" id="UP001057402"/>
    </source>
</evidence>
<gene>
    <name evidence="1" type="ORF">MLD38_000223</name>
</gene>
<comment type="caution">
    <text evidence="1">The sequence shown here is derived from an EMBL/GenBank/DDBJ whole genome shotgun (WGS) entry which is preliminary data.</text>
</comment>
<name>A0ACB9S9I6_9MYRT</name>
<accession>A0ACB9S9I6</accession>
<protein>
    <submittedName>
        <fullName evidence="1">Uncharacterized protein</fullName>
    </submittedName>
</protein>
<evidence type="ECO:0000313" key="1">
    <source>
        <dbReference type="EMBL" id="KAI4387824.1"/>
    </source>
</evidence>
<proteinExistence type="predicted"/>